<dbReference type="HOGENOM" id="CLU_026278_3_0_9"/>
<dbReference type="KEGG" id="ccb:Clocel_3342"/>
<evidence type="ECO:0000313" key="5">
    <source>
        <dbReference type="EMBL" id="ADL53022.1"/>
    </source>
</evidence>
<keyword evidence="3" id="KW-0443">Lipid metabolism</keyword>
<dbReference type="AlphaFoldDB" id="D9SV48"/>
<keyword evidence="4" id="KW-1133">Transmembrane helix</keyword>
<dbReference type="RefSeq" id="WP_010073418.1">
    <property type="nucleotide sequence ID" value="NC_014393.1"/>
</dbReference>
<feature type="transmembrane region" description="Helical" evidence="4">
    <location>
        <begin position="6"/>
        <end position="21"/>
    </location>
</feature>
<keyword evidence="1 5" id="KW-0378">Hydrolase</keyword>
<keyword evidence="6" id="KW-1185">Reference proteome</keyword>
<dbReference type="SUPFAM" id="SSF53474">
    <property type="entry name" value="alpha/beta-Hydrolases"/>
    <property type="match status" value="1"/>
</dbReference>
<keyword evidence="2" id="KW-0442">Lipid degradation</keyword>
<dbReference type="eggNOG" id="COG4188">
    <property type="taxonomic scope" value="Bacteria"/>
</dbReference>
<proteinExistence type="predicted"/>
<dbReference type="GO" id="GO:0003847">
    <property type="term" value="F:1-alkyl-2-acetylglycerophosphocholine esterase activity"/>
    <property type="evidence" value="ECO:0007669"/>
    <property type="project" value="TreeGrafter"/>
</dbReference>
<dbReference type="Gene3D" id="3.40.50.1820">
    <property type="entry name" value="alpha/beta hydrolase"/>
    <property type="match status" value="1"/>
</dbReference>
<evidence type="ECO:0000256" key="1">
    <source>
        <dbReference type="ARBA" id="ARBA00022801"/>
    </source>
</evidence>
<protein>
    <submittedName>
        <fullName evidence="5">Platelet-activating factor acetylhydrolase, plasma/intracellular isoform II</fullName>
    </submittedName>
</protein>
<evidence type="ECO:0000313" key="6">
    <source>
        <dbReference type="Proteomes" id="UP000002730"/>
    </source>
</evidence>
<evidence type="ECO:0000256" key="4">
    <source>
        <dbReference type="SAM" id="Phobius"/>
    </source>
</evidence>
<dbReference type="OrthoDB" id="9814760at2"/>
<organism evidence="5 6">
    <name type="scientific">Clostridium cellulovorans (strain ATCC 35296 / DSM 3052 / OCM 3 / 743B)</name>
    <dbReference type="NCBI Taxonomy" id="573061"/>
    <lineage>
        <taxon>Bacteria</taxon>
        <taxon>Bacillati</taxon>
        <taxon>Bacillota</taxon>
        <taxon>Clostridia</taxon>
        <taxon>Eubacteriales</taxon>
        <taxon>Clostridiaceae</taxon>
        <taxon>Clostridium</taxon>
    </lineage>
</organism>
<keyword evidence="4" id="KW-0812">Transmembrane</keyword>
<feature type="transmembrane region" description="Helical" evidence="4">
    <location>
        <begin position="90"/>
        <end position="111"/>
    </location>
</feature>
<accession>D9SV48</accession>
<gene>
    <name evidence="5" type="ordered locus">Clocel_3342</name>
</gene>
<evidence type="ECO:0000256" key="2">
    <source>
        <dbReference type="ARBA" id="ARBA00022963"/>
    </source>
</evidence>
<dbReference type="PANTHER" id="PTHR10272:SF14">
    <property type="entry name" value="PAF ACETYLHYDROLASE FAMILY PROTEIN"/>
    <property type="match status" value="1"/>
</dbReference>
<name>D9SV48_CLOC7</name>
<reference evidence="5 6" key="1">
    <citation type="submission" date="2010-08" db="EMBL/GenBank/DDBJ databases">
        <title>Complete sequence of Clostridium cellulovorans 743B.</title>
        <authorList>
            <consortium name="US DOE Joint Genome Institute"/>
            <person name="Lucas S."/>
            <person name="Copeland A."/>
            <person name="Lapidus A."/>
            <person name="Cheng J.-F."/>
            <person name="Bruce D."/>
            <person name="Goodwin L."/>
            <person name="Pitluck S."/>
            <person name="Chertkov O."/>
            <person name="Detter J.C."/>
            <person name="Han C."/>
            <person name="Tapia R."/>
            <person name="Land M."/>
            <person name="Hauser L."/>
            <person name="Chang Y.-J."/>
            <person name="Jeffries C."/>
            <person name="Kyrpides N."/>
            <person name="Ivanova N."/>
            <person name="Mikhailova N."/>
            <person name="Hemme C.L."/>
            <person name="Woyke T."/>
        </authorList>
    </citation>
    <scope>NUCLEOTIDE SEQUENCE [LARGE SCALE GENOMIC DNA]</scope>
    <source>
        <strain evidence="6">ATCC 35296 / DSM 3052 / OCM 3 / 743B</strain>
    </source>
</reference>
<evidence type="ECO:0000256" key="3">
    <source>
        <dbReference type="ARBA" id="ARBA00023098"/>
    </source>
</evidence>
<dbReference type="PANTHER" id="PTHR10272">
    <property type="entry name" value="PLATELET-ACTIVATING FACTOR ACETYLHYDROLASE"/>
    <property type="match status" value="1"/>
</dbReference>
<feature type="transmembrane region" description="Helical" evidence="4">
    <location>
        <begin position="60"/>
        <end position="78"/>
    </location>
</feature>
<dbReference type="InterPro" id="IPR029058">
    <property type="entry name" value="AB_hydrolase_fold"/>
</dbReference>
<sequence length="442" mass="50605">MGTVILTIAAVIEIIFGIYCFKRKSNEKKMRNIIRISTFIVFFLFILLSIIQWSFQWKPLAVILFIWSVISVISLVRRRECKKQYRTSRIIIKGLSMWVTIFLAVSPALIFPQYKLPETTGKYKIKAATYTFKDNNRIDTFSNTNEKREGTAEFWYPEEATGKCPLVIFSHGAFGVKTSNTSTFNELASNGYVVCSIDHPHHSLITVNVDKKVTMVDKNFMKEVNDVNNDIYDAETEYKLQQNWLKVRTDDINFIIDTILQKVNEGNSDKVYQLIDTSKIGLIGHSLGGAASAQVGRERNDIGAIINLDADLLGEYIGFENGRCRVNDKIYTVPILSIYSDDMKRLYEKITDPDIIIPQRLILATAPNSFEVYFEGTNHMSFTDLPIVSPLLTRMISSTAKNKIGKEEADKYYVIEKMNDIALEFFDCYLKQEGSFKPEDKY</sequence>
<keyword evidence="4" id="KW-0472">Membrane</keyword>
<dbReference type="EMBL" id="CP002160">
    <property type="protein sequence ID" value="ADL53022.1"/>
    <property type="molecule type" value="Genomic_DNA"/>
</dbReference>
<dbReference type="Pfam" id="PF03403">
    <property type="entry name" value="PAF-AH_p_II"/>
    <property type="match status" value="1"/>
</dbReference>
<dbReference type="STRING" id="573061.Clocel_3342"/>
<feature type="transmembrane region" description="Helical" evidence="4">
    <location>
        <begin position="33"/>
        <end position="54"/>
    </location>
</feature>
<dbReference type="Proteomes" id="UP000002730">
    <property type="component" value="Chromosome"/>
</dbReference>
<dbReference type="GO" id="GO:0016042">
    <property type="term" value="P:lipid catabolic process"/>
    <property type="evidence" value="ECO:0007669"/>
    <property type="project" value="UniProtKB-KW"/>
</dbReference>